<gene>
    <name evidence="2" type="ORF">IV203_025444</name>
</gene>
<feature type="compositionally biased region" description="Basic and acidic residues" evidence="1">
    <location>
        <begin position="38"/>
        <end position="48"/>
    </location>
</feature>
<feature type="compositionally biased region" description="Low complexity" evidence="1">
    <location>
        <begin position="81"/>
        <end position="90"/>
    </location>
</feature>
<dbReference type="AlphaFoldDB" id="A0A9K3PWV7"/>
<feature type="compositionally biased region" description="Basic residues" evidence="1">
    <location>
        <begin position="49"/>
        <end position="59"/>
    </location>
</feature>
<feature type="region of interest" description="Disordered" evidence="1">
    <location>
        <begin position="278"/>
        <end position="312"/>
    </location>
</feature>
<comment type="caution">
    <text evidence="2">The sequence shown here is derived from an EMBL/GenBank/DDBJ whole genome shotgun (WGS) entry which is preliminary data.</text>
</comment>
<protein>
    <submittedName>
        <fullName evidence="2">Uncharacterized protein</fullName>
    </submittedName>
</protein>
<organism evidence="2 3">
    <name type="scientific">Nitzschia inconspicua</name>
    <dbReference type="NCBI Taxonomy" id="303405"/>
    <lineage>
        <taxon>Eukaryota</taxon>
        <taxon>Sar</taxon>
        <taxon>Stramenopiles</taxon>
        <taxon>Ochrophyta</taxon>
        <taxon>Bacillariophyta</taxon>
        <taxon>Bacillariophyceae</taxon>
        <taxon>Bacillariophycidae</taxon>
        <taxon>Bacillariales</taxon>
        <taxon>Bacillariaceae</taxon>
        <taxon>Nitzschia</taxon>
    </lineage>
</organism>
<proteinExistence type="predicted"/>
<name>A0A9K3PWV7_9STRA</name>
<keyword evidence="3" id="KW-1185">Reference proteome</keyword>
<feature type="region of interest" description="Disordered" evidence="1">
    <location>
        <begin position="1"/>
        <end position="117"/>
    </location>
</feature>
<reference evidence="2" key="2">
    <citation type="submission" date="2021-04" db="EMBL/GenBank/DDBJ databases">
        <authorList>
            <person name="Podell S."/>
        </authorList>
    </citation>
    <scope>NUCLEOTIDE SEQUENCE</scope>
    <source>
        <strain evidence="2">Hildebrandi</strain>
    </source>
</reference>
<dbReference type="EMBL" id="JAGRRH010000011">
    <property type="protein sequence ID" value="KAG7362560.1"/>
    <property type="molecule type" value="Genomic_DNA"/>
</dbReference>
<dbReference type="Proteomes" id="UP000693970">
    <property type="component" value="Unassembled WGS sequence"/>
</dbReference>
<feature type="compositionally biased region" description="Polar residues" evidence="1">
    <location>
        <begin position="91"/>
        <end position="117"/>
    </location>
</feature>
<evidence type="ECO:0000256" key="1">
    <source>
        <dbReference type="SAM" id="MobiDB-lite"/>
    </source>
</evidence>
<sequence>MSGAASAVNATSSPVEVKVTKETEPPPLSSSSSRGRGRTSETAEESRGSRSRSRLRKPKMTGSKLKGMVKSGWKSVKKLSSKGGSTVSSSDMASRTSTDNGSIAFTSETDCGGNSSASKAATMESLLDSKGGSFVNAATTESALELVVLIMDPISQRFELLQLEFDSWKAKVSDLLTQIPISVTEPSLKEQPFVGVLDSHGSLQEGSTRLMEAFGTDGSKTIRSTTKLVLVAKPEGMSTKETMRLAKPILTNTQVSKMLEASGFDMAGWKSVKKGAASASHRTSRSLGDDVPNKEYVSVGKEDSTTKGNNKVASNGKSNTVLLVIVAVVGICLYTVHSILTTPITVGTVVPPGTIRSKCGVMGWIPPIVKDVTKTLLEPFQSDIQTVDNLWNCDNEYLHVNGEGEMKITDANGDLVVFVKGSGCTATSKKSCVKGVLLQDNKTVKIGNKVVKSGIAYYHDGTSATTVANRKLSPWPFAEEPKMKLTPSKRS</sequence>
<reference evidence="2" key="1">
    <citation type="journal article" date="2021" name="Sci. Rep.">
        <title>Diploid genomic architecture of Nitzschia inconspicua, an elite biomass production diatom.</title>
        <authorList>
            <person name="Oliver A."/>
            <person name="Podell S."/>
            <person name="Pinowska A."/>
            <person name="Traller J.C."/>
            <person name="Smith S.R."/>
            <person name="McClure R."/>
            <person name="Beliaev A."/>
            <person name="Bohutskyi P."/>
            <person name="Hill E.A."/>
            <person name="Rabines A."/>
            <person name="Zheng H."/>
            <person name="Allen L.Z."/>
            <person name="Kuo A."/>
            <person name="Grigoriev I.V."/>
            <person name="Allen A.E."/>
            <person name="Hazlebeck D."/>
            <person name="Allen E.E."/>
        </authorList>
    </citation>
    <scope>NUCLEOTIDE SEQUENCE</scope>
    <source>
        <strain evidence="2">Hildebrandi</strain>
    </source>
</reference>
<dbReference type="OrthoDB" id="49194at2759"/>
<evidence type="ECO:0000313" key="3">
    <source>
        <dbReference type="Proteomes" id="UP000693970"/>
    </source>
</evidence>
<accession>A0A9K3PWV7</accession>
<evidence type="ECO:0000313" key="2">
    <source>
        <dbReference type="EMBL" id="KAG7362560.1"/>
    </source>
</evidence>